<evidence type="ECO:0000259" key="2">
    <source>
        <dbReference type="Pfam" id="PF01458"/>
    </source>
</evidence>
<dbReference type="SUPFAM" id="SSF101960">
    <property type="entry name" value="Stabilizer of iron transporter SufD"/>
    <property type="match status" value="1"/>
</dbReference>
<evidence type="ECO:0000256" key="1">
    <source>
        <dbReference type="ARBA" id="ARBA00043967"/>
    </source>
</evidence>
<name>A0A840DRS1_9MICO</name>
<dbReference type="InterPro" id="IPR037284">
    <property type="entry name" value="SUF_FeS_clus_asmbl_SufBD_sf"/>
</dbReference>
<dbReference type="Pfam" id="PF01458">
    <property type="entry name" value="SUFBD_core"/>
    <property type="match status" value="1"/>
</dbReference>
<feature type="domain" description="SUF system FeS cluster assembly SufBD core" evidence="2">
    <location>
        <begin position="125"/>
        <end position="346"/>
    </location>
</feature>
<dbReference type="PANTHER" id="PTHR43575:SF1">
    <property type="entry name" value="PROTEIN ABCI7, CHLOROPLASTIC"/>
    <property type="match status" value="1"/>
</dbReference>
<evidence type="ECO:0000313" key="4">
    <source>
        <dbReference type="Proteomes" id="UP000571183"/>
    </source>
</evidence>
<dbReference type="PANTHER" id="PTHR43575">
    <property type="entry name" value="PROTEIN ABCI7, CHLOROPLASTIC"/>
    <property type="match status" value="1"/>
</dbReference>
<dbReference type="EMBL" id="JACIFD010000011">
    <property type="protein sequence ID" value="MBB4071846.1"/>
    <property type="molecule type" value="Genomic_DNA"/>
</dbReference>
<organism evidence="3 4">
    <name type="scientific">Canibacter oris</name>
    <dbReference type="NCBI Taxonomy" id="1365628"/>
    <lineage>
        <taxon>Bacteria</taxon>
        <taxon>Bacillati</taxon>
        <taxon>Actinomycetota</taxon>
        <taxon>Actinomycetes</taxon>
        <taxon>Micrococcales</taxon>
        <taxon>Microbacteriaceae</taxon>
        <taxon>Canibacter</taxon>
    </lineage>
</organism>
<dbReference type="InterPro" id="IPR011542">
    <property type="entry name" value="SUF_FeS_clus_asmbl_SufD"/>
</dbReference>
<keyword evidence="4" id="KW-1185">Reference proteome</keyword>
<evidence type="ECO:0000313" key="3">
    <source>
        <dbReference type="EMBL" id="MBB4071846.1"/>
    </source>
</evidence>
<gene>
    <name evidence="3" type="ORF">F5897_001165</name>
</gene>
<accession>A0A840DRS1</accession>
<protein>
    <submittedName>
        <fullName evidence="3">Fe-S cluster assembly protein SufD</fullName>
    </submittedName>
</protein>
<dbReference type="GO" id="GO:0016226">
    <property type="term" value="P:iron-sulfur cluster assembly"/>
    <property type="evidence" value="ECO:0007669"/>
    <property type="project" value="InterPro"/>
</dbReference>
<proteinExistence type="inferred from homology"/>
<reference evidence="3" key="1">
    <citation type="submission" date="2020-08" db="EMBL/GenBank/DDBJ databases">
        <title>Sequencing the genomes of 1000 actinobacteria strains.</title>
        <authorList>
            <person name="Klenk H.-P."/>
        </authorList>
    </citation>
    <scope>NUCLEOTIDE SEQUENCE [LARGE SCALE GENOMIC DNA]</scope>
    <source>
        <strain evidence="3">DSM 27064</strain>
    </source>
</reference>
<dbReference type="InterPro" id="IPR000825">
    <property type="entry name" value="SUF_FeS_clus_asmbl_SufBD_core"/>
</dbReference>
<dbReference type="Proteomes" id="UP000571183">
    <property type="component" value="Unassembled WGS sequence"/>
</dbReference>
<dbReference type="AlphaFoldDB" id="A0A840DRS1"/>
<dbReference type="InterPro" id="IPR055346">
    <property type="entry name" value="Fe-S_cluster_assembly_SufBD"/>
</dbReference>
<dbReference type="NCBIfam" id="TIGR01981">
    <property type="entry name" value="sufD"/>
    <property type="match status" value="1"/>
</dbReference>
<comment type="similarity">
    <text evidence="1">Belongs to the iron-sulfur cluster assembly SufBD family.</text>
</comment>
<dbReference type="RefSeq" id="WP_124824053.1">
    <property type="nucleotide sequence ID" value="NZ_JACIFD010000011.1"/>
</dbReference>
<sequence>MGITHDKTVPVQTRSERPTSFAVADFAAVTGREAEWKYTPVGELQALFNDALVTAKPSVSMEPVAGIETTFIARSDARLGSVYAPEDRAAAQSYTAAEALLIKITGDDAKEAVIRLSDYGTAAAAGLIFVDVAPQAHATVVLIQEGAAELTETVEIKVGDGANLTLVAIGEWDDDAVHVSAHHAELGRDAKLKHIAVNMSGKVVRVNPSAHLTHKGGDVEMYGLYFADPGQHLEHQVWINHVAPNCRSRVNYKGALQGRGSHTVWIGDVLIGPEAVGTDSYEENRNLVLGTGPIADSVPNLEIECGDIEGAGHASATGRFDEEHLFYLMARGIDELTARRLVVHGFLNEIVQQIDNEEIAAELAERLSAELARSDAAIIAGMER</sequence>
<comment type="caution">
    <text evidence="3">The sequence shown here is derived from an EMBL/GenBank/DDBJ whole genome shotgun (WGS) entry which is preliminary data.</text>
</comment>